<dbReference type="EMBL" id="CAJNOR010010269">
    <property type="protein sequence ID" value="CAF1652449.1"/>
    <property type="molecule type" value="Genomic_DNA"/>
</dbReference>
<name>A0A816EGH7_ADIRI</name>
<evidence type="ECO:0000256" key="2">
    <source>
        <dbReference type="ARBA" id="ARBA00022803"/>
    </source>
</evidence>
<reference evidence="3" key="1">
    <citation type="submission" date="2021-02" db="EMBL/GenBank/DDBJ databases">
        <authorList>
            <person name="Nowell W R."/>
        </authorList>
    </citation>
    <scope>NUCLEOTIDE SEQUENCE</scope>
</reference>
<proteinExistence type="predicted"/>
<dbReference type="AlphaFoldDB" id="A0A816EGH7"/>
<keyword evidence="4" id="KW-1185">Reference proteome</keyword>
<sequence length="159" mass="17744">MPFRDQWRDVKCLHEDGIPIDTTSNETAKLFDATLTQYTGWYNDKQMGGVESTLPRLLASDPTCVTSRILATGLELLATASPSASHHAKVLESLGNATSSNPYIKLHTQALLQWSSGSFSKAADTWEQLLVLYPFDMLAIKFSSDTYFYIGDREMLRDS</sequence>
<dbReference type="InterPro" id="IPR033891">
    <property type="entry name" value="TTC38"/>
</dbReference>
<gene>
    <name evidence="3" type="ORF">XAT740_LOCUS55254</name>
</gene>
<evidence type="ECO:0000256" key="1">
    <source>
        <dbReference type="ARBA" id="ARBA00022737"/>
    </source>
</evidence>
<keyword evidence="1" id="KW-0677">Repeat</keyword>
<dbReference type="PANTHER" id="PTHR16263">
    <property type="entry name" value="TETRATRICOPEPTIDE REPEAT PROTEIN 38"/>
    <property type="match status" value="1"/>
</dbReference>
<dbReference type="PANTHER" id="PTHR16263:SF4">
    <property type="entry name" value="TETRATRICOPEPTIDE REPEAT PROTEIN 38"/>
    <property type="match status" value="1"/>
</dbReference>
<feature type="non-terminal residue" evidence="3">
    <location>
        <position position="159"/>
    </location>
</feature>
<protein>
    <submittedName>
        <fullName evidence="3">Uncharacterized protein</fullName>
    </submittedName>
</protein>
<accession>A0A816EGH7</accession>
<organism evidence="3 4">
    <name type="scientific">Adineta ricciae</name>
    <name type="common">Rotifer</name>
    <dbReference type="NCBI Taxonomy" id="249248"/>
    <lineage>
        <taxon>Eukaryota</taxon>
        <taxon>Metazoa</taxon>
        <taxon>Spiralia</taxon>
        <taxon>Gnathifera</taxon>
        <taxon>Rotifera</taxon>
        <taxon>Eurotatoria</taxon>
        <taxon>Bdelloidea</taxon>
        <taxon>Adinetida</taxon>
        <taxon>Adinetidae</taxon>
        <taxon>Adineta</taxon>
    </lineage>
</organism>
<evidence type="ECO:0000313" key="3">
    <source>
        <dbReference type="EMBL" id="CAF1652449.1"/>
    </source>
</evidence>
<evidence type="ECO:0000313" key="4">
    <source>
        <dbReference type="Proteomes" id="UP000663828"/>
    </source>
</evidence>
<dbReference type="Proteomes" id="UP000663828">
    <property type="component" value="Unassembled WGS sequence"/>
</dbReference>
<comment type="caution">
    <text evidence="3">The sequence shown here is derived from an EMBL/GenBank/DDBJ whole genome shotgun (WGS) entry which is preliminary data.</text>
</comment>
<keyword evidence="2" id="KW-0802">TPR repeat</keyword>